<evidence type="ECO:0000256" key="1">
    <source>
        <dbReference type="SAM" id="MobiDB-lite"/>
    </source>
</evidence>
<evidence type="ECO:0000313" key="4">
    <source>
        <dbReference type="Proteomes" id="UP000198584"/>
    </source>
</evidence>
<dbReference type="InterPro" id="IPR047801">
    <property type="entry name" value="Peptidase_C45"/>
</dbReference>
<dbReference type="NCBIfam" id="NF040521">
    <property type="entry name" value="C45_proenzyme"/>
    <property type="match status" value="1"/>
</dbReference>
<dbReference type="Pfam" id="PF03417">
    <property type="entry name" value="AAT"/>
    <property type="match status" value="1"/>
</dbReference>
<keyword evidence="3" id="KW-0808">Transferase</keyword>
<organism evidence="3 4">
    <name type="scientific">Thalassobacillus cyri</name>
    <dbReference type="NCBI Taxonomy" id="571932"/>
    <lineage>
        <taxon>Bacteria</taxon>
        <taxon>Bacillati</taxon>
        <taxon>Bacillota</taxon>
        <taxon>Bacilli</taxon>
        <taxon>Bacillales</taxon>
        <taxon>Bacillaceae</taxon>
        <taxon>Thalassobacillus</taxon>
    </lineage>
</organism>
<evidence type="ECO:0000259" key="2">
    <source>
        <dbReference type="Pfam" id="PF03417"/>
    </source>
</evidence>
<reference evidence="3 4" key="1">
    <citation type="submission" date="2016-10" db="EMBL/GenBank/DDBJ databases">
        <authorList>
            <person name="de Groot N.N."/>
        </authorList>
    </citation>
    <scope>NUCLEOTIDE SEQUENCE [LARGE SCALE GENOMIC DNA]</scope>
    <source>
        <strain evidence="3 4">CCM7597</strain>
    </source>
</reference>
<dbReference type="PANTHER" id="PTHR34180:SF1">
    <property type="entry name" value="BETA-ALANYL-DOPAMINE_CARCININE HYDROLASE"/>
    <property type="match status" value="1"/>
</dbReference>
<name>A0A1H3ZJ67_9BACI</name>
<dbReference type="OrthoDB" id="8109453at2"/>
<dbReference type="Gene3D" id="3.60.60.10">
    <property type="entry name" value="Penicillin V Acylase, Chain A"/>
    <property type="match status" value="1"/>
</dbReference>
<sequence length="363" mass="40501">MIKRLELKGTPRELGRQHGKKGKQEVLKSLETYEKLFQGYKQISWEEAKDIAHEHLYAIEKYDPDLIEEMAGIAEGAGVAFEDILALNSRSEIALANYKGAVFSDGCTAMSVAPPLTQDTIIGQNWDWKGTQKDSLLLLDIQQESKPDITMVTEGGIIGKIGFNSSGLGLCFNALLTDKKSDELPIHIGLRAVLDSYSLHEAISKIKDGKIAAAASYLIGIDEGGQKGMAVNIEVSPFGIDMVGGDNGKLVHTNHLCSERITKNLTDMNEFVFDDSMIRKKRAEQLIDTEIANKQNIDEASFKRWLSDEFNAPNSINHYENERAPEHRRMETVFSIIMNLSQRKMWLSVGHPTEEKFEEIQGG</sequence>
<dbReference type="STRING" id="571932.SAMN05421743_103266"/>
<dbReference type="InterPro" id="IPR005079">
    <property type="entry name" value="Peptidase_C45_hydrolase"/>
</dbReference>
<dbReference type="PANTHER" id="PTHR34180">
    <property type="entry name" value="PEPTIDASE C45"/>
    <property type="match status" value="1"/>
</dbReference>
<dbReference type="RefSeq" id="WP_093043215.1">
    <property type="nucleotide sequence ID" value="NZ_FNQR01000003.1"/>
</dbReference>
<accession>A0A1H3ZJ67</accession>
<keyword evidence="3" id="KW-0012">Acyltransferase</keyword>
<feature type="region of interest" description="Disordered" evidence="1">
    <location>
        <begin position="1"/>
        <end position="22"/>
    </location>
</feature>
<proteinExistence type="predicted"/>
<dbReference type="EMBL" id="FNQR01000003">
    <property type="protein sequence ID" value="SEA23816.1"/>
    <property type="molecule type" value="Genomic_DNA"/>
</dbReference>
<gene>
    <name evidence="3" type="ORF">SAMN05421743_103266</name>
</gene>
<dbReference type="GO" id="GO:0016746">
    <property type="term" value="F:acyltransferase activity"/>
    <property type="evidence" value="ECO:0007669"/>
    <property type="project" value="UniProtKB-KW"/>
</dbReference>
<dbReference type="AlphaFoldDB" id="A0A1H3ZJ67"/>
<keyword evidence="4" id="KW-1185">Reference proteome</keyword>
<dbReference type="Gene3D" id="1.10.10.2120">
    <property type="match status" value="1"/>
</dbReference>
<dbReference type="InterPro" id="IPR047794">
    <property type="entry name" value="C45_proenzyme-like"/>
</dbReference>
<dbReference type="Proteomes" id="UP000198584">
    <property type="component" value="Unassembled WGS sequence"/>
</dbReference>
<evidence type="ECO:0000313" key="3">
    <source>
        <dbReference type="EMBL" id="SEA23816.1"/>
    </source>
</evidence>
<protein>
    <submittedName>
        <fullName evidence="3">Isopenicillin-N N-acyltransferase like protein</fullName>
    </submittedName>
</protein>
<feature type="domain" description="Peptidase C45 hydrolase" evidence="2">
    <location>
        <begin position="119"/>
        <end position="353"/>
    </location>
</feature>